<dbReference type="EMBL" id="CYZU01000022">
    <property type="protein sequence ID" value="CUO53899.1"/>
    <property type="molecule type" value="Genomic_DNA"/>
</dbReference>
<protein>
    <recommendedName>
        <fullName evidence="3">histidine kinase</fullName>
        <ecNumber evidence="3">2.7.13.3</ecNumber>
    </recommendedName>
</protein>
<evidence type="ECO:0000256" key="2">
    <source>
        <dbReference type="ARBA" id="ARBA00004651"/>
    </source>
</evidence>
<evidence type="ECO:0000259" key="13">
    <source>
        <dbReference type="PROSITE" id="PS50109"/>
    </source>
</evidence>
<dbReference type="EC" id="2.7.13.3" evidence="3"/>
<evidence type="ECO:0000256" key="8">
    <source>
        <dbReference type="ARBA" id="ARBA00022777"/>
    </source>
</evidence>
<dbReference type="PROSITE" id="PS50109">
    <property type="entry name" value="HIS_KIN"/>
    <property type="match status" value="1"/>
</dbReference>
<organism evidence="14 15">
    <name type="scientific">Faecalicatena contorta</name>
    <dbReference type="NCBI Taxonomy" id="39482"/>
    <lineage>
        <taxon>Bacteria</taxon>
        <taxon>Bacillati</taxon>
        <taxon>Bacillota</taxon>
        <taxon>Clostridia</taxon>
        <taxon>Lachnospirales</taxon>
        <taxon>Lachnospiraceae</taxon>
        <taxon>Faecalicatena</taxon>
    </lineage>
</organism>
<dbReference type="InterPro" id="IPR003661">
    <property type="entry name" value="HisK_dim/P_dom"/>
</dbReference>
<dbReference type="PANTHER" id="PTHR43711:SF31">
    <property type="entry name" value="HISTIDINE KINASE"/>
    <property type="match status" value="1"/>
</dbReference>
<dbReference type="InterPro" id="IPR029151">
    <property type="entry name" value="Sensor-like_sf"/>
</dbReference>
<evidence type="ECO:0000256" key="12">
    <source>
        <dbReference type="SAM" id="Phobius"/>
    </source>
</evidence>
<dbReference type="InterPro" id="IPR033463">
    <property type="entry name" value="sCache_3"/>
</dbReference>
<gene>
    <name evidence="14" type="primary">pleC_1</name>
    <name evidence="14" type="ORF">ERS852491_02510</name>
</gene>
<keyword evidence="8" id="KW-0418">Kinase</keyword>
<evidence type="ECO:0000256" key="3">
    <source>
        <dbReference type="ARBA" id="ARBA00012438"/>
    </source>
</evidence>
<name>A0A174FZ56_9FIRM</name>
<dbReference type="Gene3D" id="3.30.565.10">
    <property type="entry name" value="Histidine kinase-like ATPase, C-terminal domain"/>
    <property type="match status" value="1"/>
</dbReference>
<evidence type="ECO:0000256" key="4">
    <source>
        <dbReference type="ARBA" id="ARBA00022475"/>
    </source>
</evidence>
<dbReference type="SMART" id="SM00388">
    <property type="entry name" value="HisKA"/>
    <property type="match status" value="1"/>
</dbReference>
<dbReference type="STRING" id="39482.ERS852491_02510"/>
<keyword evidence="11 12" id="KW-0472">Membrane</keyword>
<keyword evidence="4" id="KW-1003">Cell membrane</keyword>
<keyword evidence="6 14" id="KW-0808">Transferase</keyword>
<keyword evidence="5" id="KW-0597">Phosphoprotein</keyword>
<dbReference type="FunFam" id="3.30.565.10:FF:000006">
    <property type="entry name" value="Sensor histidine kinase WalK"/>
    <property type="match status" value="1"/>
</dbReference>
<dbReference type="Pfam" id="PF17202">
    <property type="entry name" value="sCache_3_3"/>
    <property type="match status" value="1"/>
</dbReference>
<feature type="transmembrane region" description="Helical" evidence="12">
    <location>
        <begin position="308"/>
        <end position="328"/>
    </location>
</feature>
<dbReference type="Pfam" id="PF00512">
    <property type="entry name" value="HisKA"/>
    <property type="match status" value="1"/>
</dbReference>
<evidence type="ECO:0000256" key="1">
    <source>
        <dbReference type="ARBA" id="ARBA00000085"/>
    </source>
</evidence>
<dbReference type="Gene3D" id="1.10.287.130">
    <property type="match status" value="1"/>
</dbReference>
<keyword evidence="9 12" id="KW-1133">Transmembrane helix</keyword>
<dbReference type="InterPro" id="IPR003594">
    <property type="entry name" value="HATPase_dom"/>
</dbReference>
<feature type="transmembrane region" description="Helical" evidence="12">
    <location>
        <begin position="6"/>
        <end position="25"/>
    </location>
</feature>
<dbReference type="SUPFAM" id="SSF55874">
    <property type="entry name" value="ATPase domain of HSP90 chaperone/DNA topoisomerase II/histidine kinase"/>
    <property type="match status" value="1"/>
</dbReference>
<dbReference type="CDD" id="cd00082">
    <property type="entry name" value="HisKA"/>
    <property type="match status" value="1"/>
</dbReference>
<accession>A0A174FZ56</accession>
<comment type="catalytic activity">
    <reaction evidence="1">
        <text>ATP + protein L-histidine = ADP + protein N-phospho-L-histidine.</text>
        <dbReference type="EC" id="2.7.13.3"/>
    </reaction>
</comment>
<dbReference type="InterPro" id="IPR005467">
    <property type="entry name" value="His_kinase_dom"/>
</dbReference>
<dbReference type="SUPFAM" id="SSF103190">
    <property type="entry name" value="Sensory domain-like"/>
    <property type="match status" value="1"/>
</dbReference>
<dbReference type="PANTHER" id="PTHR43711">
    <property type="entry name" value="TWO-COMPONENT HISTIDINE KINASE"/>
    <property type="match status" value="1"/>
</dbReference>
<dbReference type="Pfam" id="PF02518">
    <property type="entry name" value="HATPase_c"/>
    <property type="match status" value="1"/>
</dbReference>
<dbReference type="InterPro" id="IPR036890">
    <property type="entry name" value="HATPase_C_sf"/>
</dbReference>
<dbReference type="InterPro" id="IPR050736">
    <property type="entry name" value="Sensor_HK_Regulatory"/>
</dbReference>
<dbReference type="GO" id="GO:0000155">
    <property type="term" value="F:phosphorelay sensor kinase activity"/>
    <property type="evidence" value="ECO:0007669"/>
    <property type="project" value="InterPro"/>
</dbReference>
<dbReference type="SUPFAM" id="SSF47384">
    <property type="entry name" value="Homodimeric domain of signal transducing histidine kinase"/>
    <property type="match status" value="1"/>
</dbReference>
<evidence type="ECO:0000256" key="10">
    <source>
        <dbReference type="ARBA" id="ARBA00023012"/>
    </source>
</evidence>
<feature type="domain" description="Histidine kinase" evidence="13">
    <location>
        <begin position="446"/>
        <end position="671"/>
    </location>
</feature>
<evidence type="ECO:0000256" key="7">
    <source>
        <dbReference type="ARBA" id="ARBA00022692"/>
    </source>
</evidence>
<dbReference type="RefSeq" id="WP_055153402.1">
    <property type="nucleotide sequence ID" value="NZ_CYZU01000022.1"/>
</dbReference>
<dbReference type="GO" id="GO:0005886">
    <property type="term" value="C:plasma membrane"/>
    <property type="evidence" value="ECO:0007669"/>
    <property type="project" value="UniProtKB-SubCell"/>
</dbReference>
<evidence type="ECO:0000313" key="14">
    <source>
        <dbReference type="EMBL" id="CUO53899.1"/>
    </source>
</evidence>
<evidence type="ECO:0000313" key="15">
    <source>
        <dbReference type="Proteomes" id="UP000095544"/>
    </source>
</evidence>
<evidence type="ECO:0000256" key="11">
    <source>
        <dbReference type="ARBA" id="ARBA00023136"/>
    </source>
</evidence>
<evidence type="ECO:0000256" key="9">
    <source>
        <dbReference type="ARBA" id="ARBA00022989"/>
    </source>
</evidence>
<dbReference type="InterPro" id="IPR004358">
    <property type="entry name" value="Sig_transdc_His_kin-like_C"/>
</dbReference>
<keyword evidence="7 12" id="KW-0812">Transmembrane</keyword>
<dbReference type="SMART" id="SM00387">
    <property type="entry name" value="HATPase_c"/>
    <property type="match status" value="1"/>
</dbReference>
<dbReference type="InterPro" id="IPR036097">
    <property type="entry name" value="HisK_dim/P_sf"/>
</dbReference>
<evidence type="ECO:0000256" key="6">
    <source>
        <dbReference type="ARBA" id="ARBA00022679"/>
    </source>
</evidence>
<dbReference type="CDD" id="cd16922">
    <property type="entry name" value="HATPase_EvgS-ArcB-TorS-like"/>
    <property type="match status" value="1"/>
</dbReference>
<proteinExistence type="predicted"/>
<comment type="subcellular location">
    <subcellularLocation>
        <location evidence="2">Cell membrane</location>
        <topology evidence="2">Multi-pass membrane protein</topology>
    </subcellularLocation>
</comment>
<sequence length="675" mass="75756">MSINKRLIIFNSVIMILSMLLVLLVSNRALNKMLDNSVKNYLNTSVYAAMEIQDARLNEMEKGASLIIRLDDVKEFYQAGNQVQLAASLSDLKQEYEYLDLGIFVDASGNVLAHMEENADRAGKISLPYIEQAPGRVIKTQCVADLRDIFEKGSGLAENYAVTLESTGALSYDGLVAIVIFPVKDSEGQVLGYLLLGDIINKNSYYTTEYTGIIPDSYLTISLNDLRICTNIFSEDKSDYTGTTIPDITQGTKTGNEIYFGSEYAPIGDNYYFLYKPLKGYFDDFQGYLSVGIPETIFVEMLSVNRKIVITVICITFFIILVSSILFGKSITKPIRASADIARNICRGDFKVVHGYGNMNNQSRETKELLVAMEEMAETLYRNKMDIEQYIDELVKKHQEADSLSQQLLEMNSTLEQKVDARTIELQQTIEELKESNQVKSRFLANISHELKTPLTGSINASELLLDELFGTLNERQTKYVKNIWLSSNQLLLLINDILDLSKINAGKLNVNPVECFVNEVLEEAIGIVKSTTYKKSIELITSVSPDDLEVWADKKLLKQILYNLLSNAIKFSHENGTVTISAKNVNCPDNGRKYVKFCVSDRGIGIDEKDLKRVFLEFEQTDNSYSREYGGTGLGLPLSKKWVEVQGGKIELHSKVNVGTEAVFYLPAAEEQEI</sequence>
<dbReference type="PRINTS" id="PR00344">
    <property type="entry name" value="BCTRLSENSOR"/>
</dbReference>
<evidence type="ECO:0000256" key="5">
    <source>
        <dbReference type="ARBA" id="ARBA00022553"/>
    </source>
</evidence>
<reference evidence="14 15" key="1">
    <citation type="submission" date="2015-09" db="EMBL/GenBank/DDBJ databases">
        <authorList>
            <consortium name="Pathogen Informatics"/>
        </authorList>
    </citation>
    <scope>NUCLEOTIDE SEQUENCE [LARGE SCALE GENOMIC DNA]</scope>
    <source>
        <strain evidence="14 15">2789STDY5834876</strain>
    </source>
</reference>
<dbReference type="AlphaFoldDB" id="A0A174FZ56"/>
<dbReference type="Gene3D" id="6.10.340.10">
    <property type="match status" value="1"/>
</dbReference>
<dbReference type="Proteomes" id="UP000095544">
    <property type="component" value="Unassembled WGS sequence"/>
</dbReference>
<dbReference type="OrthoDB" id="9813394at2"/>
<keyword evidence="10" id="KW-0902">Two-component regulatory system</keyword>